<gene>
    <name evidence="6" type="ORF">IAI61_05430</name>
</gene>
<dbReference type="SUPFAM" id="SSF46785">
    <property type="entry name" value="Winged helix' DNA-binding domain"/>
    <property type="match status" value="1"/>
</dbReference>
<dbReference type="PANTHER" id="PTHR30427:SF1">
    <property type="entry name" value="TRANSCRIPTIONAL ACTIVATOR PROTEIN LYSR"/>
    <property type="match status" value="1"/>
</dbReference>
<proteinExistence type="inferred from homology"/>
<evidence type="ECO:0000256" key="1">
    <source>
        <dbReference type="ARBA" id="ARBA00009437"/>
    </source>
</evidence>
<sequence length="334" mass="36780">MSAACHSSFFRENTLSWGFHNGSLMKLGVRQLEVIRIFARTHSVTETARVLNVSQPAVSQTLREAEMQLGFPIAVRFGNRTRLTDEARALMPDIERILAQFSSLKGRAEELRDSRAGSLSIASVPTLFIALLPRAVASFLREHRRVQLQVGSHTAAKVLQQIRQDTADIGLAFMPIDEIGVAVQPVLRMAVVCAVPVGHALAGHDCIRPADLIDEVIVVQNAHGPPGLVLRERLEHDFSRMRVVGTNQSSAALSMACEGIGIALVHPLTLSGPPRPEVVTIRFEPKIELTLGLVYARQKPVSRIMLHFERHLRASLQEFCDTATARGLDCEMLI</sequence>
<dbReference type="Gene3D" id="1.10.10.10">
    <property type="entry name" value="Winged helix-like DNA-binding domain superfamily/Winged helix DNA-binding domain"/>
    <property type="match status" value="1"/>
</dbReference>
<dbReference type="Proteomes" id="UP001518989">
    <property type="component" value="Unassembled WGS sequence"/>
</dbReference>
<name>A0ABS3KLW6_9PROT</name>
<keyword evidence="7" id="KW-1185">Reference proteome</keyword>
<dbReference type="InterPro" id="IPR005119">
    <property type="entry name" value="LysR_subst-bd"/>
</dbReference>
<evidence type="ECO:0000313" key="6">
    <source>
        <dbReference type="EMBL" id="MBO1078463.1"/>
    </source>
</evidence>
<dbReference type="Pfam" id="PF03466">
    <property type="entry name" value="LysR_substrate"/>
    <property type="match status" value="1"/>
</dbReference>
<keyword evidence="3" id="KW-0238">DNA-binding</keyword>
<evidence type="ECO:0000256" key="2">
    <source>
        <dbReference type="ARBA" id="ARBA00023015"/>
    </source>
</evidence>
<evidence type="ECO:0000256" key="4">
    <source>
        <dbReference type="ARBA" id="ARBA00023163"/>
    </source>
</evidence>
<evidence type="ECO:0000313" key="7">
    <source>
        <dbReference type="Proteomes" id="UP001518989"/>
    </source>
</evidence>
<dbReference type="PROSITE" id="PS50931">
    <property type="entry name" value="HTH_LYSR"/>
    <property type="match status" value="1"/>
</dbReference>
<dbReference type="Gene3D" id="3.40.190.10">
    <property type="entry name" value="Periplasmic binding protein-like II"/>
    <property type="match status" value="2"/>
</dbReference>
<dbReference type="Pfam" id="PF00126">
    <property type="entry name" value="HTH_1"/>
    <property type="match status" value="1"/>
</dbReference>
<dbReference type="SUPFAM" id="SSF53850">
    <property type="entry name" value="Periplasmic binding protein-like II"/>
    <property type="match status" value="1"/>
</dbReference>
<evidence type="ECO:0000256" key="3">
    <source>
        <dbReference type="ARBA" id="ARBA00023125"/>
    </source>
</evidence>
<dbReference type="InterPro" id="IPR000847">
    <property type="entry name" value="LysR_HTH_N"/>
</dbReference>
<keyword evidence="2" id="KW-0805">Transcription regulation</keyword>
<comment type="caution">
    <text evidence="6">The sequence shown here is derived from an EMBL/GenBank/DDBJ whole genome shotgun (WGS) entry which is preliminary data.</text>
</comment>
<dbReference type="InterPro" id="IPR036390">
    <property type="entry name" value="WH_DNA-bd_sf"/>
</dbReference>
<dbReference type="PANTHER" id="PTHR30427">
    <property type="entry name" value="TRANSCRIPTIONAL ACTIVATOR PROTEIN LYSR"/>
    <property type="match status" value="1"/>
</dbReference>
<dbReference type="RefSeq" id="WP_207415886.1">
    <property type="nucleotide sequence ID" value="NZ_JACTNG010000002.1"/>
</dbReference>
<reference evidence="6 7" key="1">
    <citation type="submission" date="2020-09" db="EMBL/GenBank/DDBJ databases">
        <title>Roseomonas.</title>
        <authorList>
            <person name="Zhu W."/>
        </authorList>
    </citation>
    <scope>NUCLEOTIDE SEQUENCE [LARGE SCALE GENOMIC DNA]</scope>
    <source>
        <strain evidence="6 7">573</strain>
    </source>
</reference>
<dbReference type="EMBL" id="JACTNG010000002">
    <property type="protein sequence ID" value="MBO1078463.1"/>
    <property type="molecule type" value="Genomic_DNA"/>
</dbReference>
<evidence type="ECO:0000259" key="5">
    <source>
        <dbReference type="PROSITE" id="PS50931"/>
    </source>
</evidence>
<organism evidence="6 7">
    <name type="scientific">Roseomonas haemaphysalidis</name>
    <dbReference type="NCBI Taxonomy" id="2768162"/>
    <lineage>
        <taxon>Bacteria</taxon>
        <taxon>Pseudomonadati</taxon>
        <taxon>Pseudomonadota</taxon>
        <taxon>Alphaproteobacteria</taxon>
        <taxon>Acetobacterales</taxon>
        <taxon>Roseomonadaceae</taxon>
        <taxon>Roseomonas</taxon>
    </lineage>
</organism>
<dbReference type="InterPro" id="IPR036388">
    <property type="entry name" value="WH-like_DNA-bd_sf"/>
</dbReference>
<keyword evidence="4" id="KW-0804">Transcription</keyword>
<feature type="domain" description="HTH lysR-type" evidence="5">
    <location>
        <begin position="27"/>
        <end position="84"/>
    </location>
</feature>
<protein>
    <submittedName>
        <fullName evidence="6">LysR family transcriptional regulator</fullName>
    </submittedName>
</protein>
<accession>A0ABS3KLW6</accession>
<comment type="similarity">
    <text evidence="1">Belongs to the LysR transcriptional regulatory family.</text>
</comment>